<organism evidence="7">
    <name type="scientific">freshwater metagenome</name>
    <dbReference type="NCBI Taxonomy" id="449393"/>
    <lineage>
        <taxon>unclassified sequences</taxon>
        <taxon>metagenomes</taxon>
        <taxon>ecological metagenomes</taxon>
    </lineage>
</organism>
<protein>
    <submittedName>
        <fullName evidence="7">Unannotated protein</fullName>
    </submittedName>
</protein>
<evidence type="ECO:0000313" key="7">
    <source>
        <dbReference type="EMBL" id="CAB4729967.1"/>
    </source>
</evidence>
<comment type="similarity">
    <text evidence="1">Belongs to the complex I 24 kDa subunit family.</text>
</comment>
<evidence type="ECO:0000256" key="2">
    <source>
        <dbReference type="ARBA" id="ARBA00022714"/>
    </source>
</evidence>
<dbReference type="PANTHER" id="PTHR10371:SF3">
    <property type="entry name" value="NADH DEHYDROGENASE [UBIQUINONE] FLAVOPROTEIN 2, MITOCHONDRIAL"/>
    <property type="match status" value="1"/>
</dbReference>
<dbReference type="FunFam" id="1.10.10.1590:FF:000001">
    <property type="entry name" value="NADH-quinone oxidoreductase subunit E"/>
    <property type="match status" value="1"/>
</dbReference>
<evidence type="ECO:0000256" key="1">
    <source>
        <dbReference type="ARBA" id="ARBA00010643"/>
    </source>
</evidence>
<dbReference type="PANTHER" id="PTHR10371">
    <property type="entry name" value="NADH DEHYDROGENASE UBIQUINONE FLAVOPROTEIN 2, MITOCHONDRIAL"/>
    <property type="match status" value="1"/>
</dbReference>
<evidence type="ECO:0000256" key="5">
    <source>
        <dbReference type="ARBA" id="ARBA00023014"/>
    </source>
</evidence>
<dbReference type="EMBL" id="CAEZYK010000080">
    <property type="protein sequence ID" value="CAB4729967.1"/>
    <property type="molecule type" value="Genomic_DNA"/>
</dbReference>
<dbReference type="InterPro" id="IPR002023">
    <property type="entry name" value="NuoE-like"/>
</dbReference>
<proteinExistence type="inferred from homology"/>
<reference evidence="7" key="1">
    <citation type="submission" date="2020-05" db="EMBL/GenBank/DDBJ databases">
        <authorList>
            <person name="Chiriac C."/>
            <person name="Salcher M."/>
            <person name="Ghai R."/>
            <person name="Kavagutti S V."/>
        </authorList>
    </citation>
    <scope>NUCLEOTIDE SEQUENCE</scope>
</reference>
<keyword evidence="3" id="KW-0479">Metal-binding</keyword>
<keyword evidence="4" id="KW-0408">Iron</keyword>
<name>A0A6J6S619_9ZZZZ</name>
<dbReference type="GO" id="GO:0003954">
    <property type="term" value="F:NADH dehydrogenase activity"/>
    <property type="evidence" value="ECO:0007669"/>
    <property type="project" value="TreeGrafter"/>
</dbReference>
<keyword evidence="2" id="KW-0001">2Fe-2S</keyword>
<dbReference type="SUPFAM" id="SSF52833">
    <property type="entry name" value="Thioredoxin-like"/>
    <property type="match status" value="1"/>
</dbReference>
<dbReference type="InterPro" id="IPR036249">
    <property type="entry name" value="Thioredoxin-like_sf"/>
</dbReference>
<keyword evidence="5" id="KW-0411">Iron-sulfur</keyword>
<gene>
    <name evidence="7" type="ORF">UFOPK2683_01220</name>
    <name evidence="8" type="ORF">UFOPK3897_00830</name>
</gene>
<dbReference type="GO" id="GO:0051537">
    <property type="term" value="F:2 iron, 2 sulfur cluster binding"/>
    <property type="evidence" value="ECO:0007669"/>
    <property type="project" value="UniProtKB-KW"/>
</dbReference>
<dbReference type="Gene3D" id="3.40.30.10">
    <property type="entry name" value="Glutaredoxin"/>
    <property type="match status" value="1"/>
</dbReference>
<dbReference type="PIRSF" id="PIRSF000216">
    <property type="entry name" value="NADH_DH_24kDa"/>
    <property type="match status" value="1"/>
</dbReference>
<dbReference type="GO" id="GO:0046872">
    <property type="term" value="F:metal ion binding"/>
    <property type="evidence" value="ECO:0007669"/>
    <property type="project" value="UniProtKB-KW"/>
</dbReference>
<evidence type="ECO:0000313" key="8">
    <source>
        <dbReference type="EMBL" id="CAB4976297.1"/>
    </source>
</evidence>
<dbReference type="CDD" id="cd03064">
    <property type="entry name" value="TRX_Fd_NuoE"/>
    <property type="match status" value="1"/>
</dbReference>
<dbReference type="InterPro" id="IPR042128">
    <property type="entry name" value="NuoE_dom"/>
</dbReference>
<dbReference type="Pfam" id="PF01257">
    <property type="entry name" value="2Fe-2S_thioredx"/>
    <property type="match status" value="1"/>
</dbReference>
<sequence>MGFTDEDRVSARAIIDRYPHAKSAMLPLLLLAQDRDGWVTPEAMEEIAGWLDTTPALVLGTCSFYTMLKREPVGDLVVSVCTNVSCLVNRGPELLDGLRIRYEDDTNIMIEEVECIAACDRAPAIQINYEYHGPVDTTAAVDIIEQYRSGELQARTISGSSRGVK</sequence>
<comment type="cofactor">
    <cofactor evidence="6">
        <name>[2Fe-2S] cluster</name>
        <dbReference type="ChEBI" id="CHEBI:190135"/>
    </cofactor>
</comment>
<dbReference type="EMBL" id="CAFBOF010000014">
    <property type="protein sequence ID" value="CAB4976297.1"/>
    <property type="molecule type" value="Genomic_DNA"/>
</dbReference>
<evidence type="ECO:0000256" key="6">
    <source>
        <dbReference type="ARBA" id="ARBA00034078"/>
    </source>
</evidence>
<accession>A0A6J6S619</accession>
<dbReference type="Gene3D" id="1.10.10.1590">
    <property type="entry name" value="NADH-quinone oxidoreductase subunit E"/>
    <property type="match status" value="1"/>
</dbReference>
<dbReference type="AlphaFoldDB" id="A0A6J6S619"/>
<dbReference type="InterPro" id="IPR041921">
    <property type="entry name" value="NuoE_N"/>
</dbReference>
<evidence type="ECO:0000256" key="4">
    <source>
        <dbReference type="ARBA" id="ARBA00023004"/>
    </source>
</evidence>
<evidence type="ECO:0000256" key="3">
    <source>
        <dbReference type="ARBA" id="ARBA00022723"/>
    </source>
</evidence>